<dbReference type="Gene3D" id="1.10.10.10">
    <property type="entry name" value="Winged helix-like DNA-binding domain superfamily/Winged helix DNA-binding domain"/>
    <property type="match status" value="1"/>
</dbReference>
<dbReference type="PROSITE" id="PS50921">
    <property type="entry name" value="ANTAR"/>
    <property type="match status" value="1"/>
</dbReference>
<protein>
    <submittedName>
        <fullName evidence="5">GAF domain-containing protein</fullName>
    </submittedName>
</protein>
<evidence type="ECO:0000313" key="5">
    <source>
        <dbReference type="EMBL" id="SEG87257.1"/>
    </source>
</evidence>
<evidence type="ECO:0000313" key="6">
    <source>
        <dbReference type="Proteomes" id="UP000236754"/>
    </source>
</evidence>
<dbReference type="GO" id="GO:0003723">
    <property type="term" value="F:RNA binding"/>
    <property type="evidence" value="ECO:0007669"/>
    <property type="project" value="InterPro"/>
</dbReference>
<dbReference type="EMBL" id="FNVU01000018">
    <property type="protein sequence ID" value="SEG87257.1"/>
    <property type="molecule type" value="Genomic_DNA"/>
</dbReference>
<evidence type="ECO:0000256" key="2">
    <source>
        <dbReference type="ARBA" id="ARBA00023163"/>
    </source>
</evidence>
<feature type="region of interest" description="Disordered" evidence="3">
    <location>
        <begin position="1"/>
        <end position="21"/>
    </location>
</feature>
<dbReference type="AlphaFoldDB" id="A0A1H6DPG8"/>
<name>A0A1H6DPG8_9ACTN</name>
<dbReference type="SMART" id="SM01012">
    <property type="entry name" value="ANTAR"/>
    <property type="match status" value="1"/>
</dbReference>
<dbReference type="SUPFAM" id="SSF55781">
    <property type="entry name" value="GAF domain-like"/>
    <property type="match status" value="1"/>
</dbReference>
<dbReference type="Pfam" id="PF03861">
    <property type="entry name" value="ANTAR"/>
    <property type="match status" value="1"/>
</dbReference>
<dbReference type="RefSeq" id="WP_103889342.1">
    <property type="nucleotide sequence ID" value="NZ_FNVU01000018.1"/>
</dbReference>
<dbReference type="InterPro" id="IPR005561">
    <property type="entry name" value="ANTAR"/>
</dbReference>
<dbReference type="InterPro" id="IPR036388">
    <property type="entry name" value="WH-like_DNA-bd_sf"/>
</dbReference>
<keyword evidence="6" id="KW-1185">Reference proteome</keyword>
<feature type="domain" description="ANTAR" evidence="4">
    <location>
        <begin position="200"/>
        <end position="261"/>
    </location>
</feature>
<dbReference type="Proteomes" id="UP000236754">
    <property type="component" value="Unassembled WGS sequence"/>
</dbReference>
<evidence type="ECO:0000259" key="4">
    <source>
        <dbReference type="PROSITE" id="PS50921"/>
    </source>
</evidence>
<evidence type="ECO:0000256" key="1">
    <source>
        <dbReference type="ARBA" id="ARBA00023015"/>
    </source>
</evidence>
<sequence length="269" mass="28720">MRPDRSGEGRAGAGREPERPLEPDNIRAFARVFTDAVTDEDPQDVPVLLCRACVRLLDVSGASVSLSDGATPAVLWWSSDEVAGQLAEAQYTLGEGPCTTALAQVAPVLAEDLRRAPDASRWPLFAQRAAEFGVRAVFSFPFGGGVQASGTLDLYRRESGPLSAQDQALVLPACKALTYALMRIHTDADDPGTAGPGTGRAGADDRHAWMDGAQEGHEEVNQATGMVIVQLRVDPQHALARLRGYAFAHGLTLTEVAREVVCGRLVFDE</sequence>
<dbReference type="Pfam" id="PF13185">
    <property type="entry name" value="GAF_2"/>
    <property type="match status" value="1"/>
</dbReference>
<gene>
    <name evidence="5" type="ORF">SAMN05216223_11865</name>
</gene>
<dbReference type="InterPro" id="IPR003018">
    <property type="entry name" value="GAF"/>
</dbReference>
<dbReference type="Gene3D" id="3.30.450.40">
    <property type="match status" value="1"/>
</dbReference>
<keyword evidence="2" id="KW-0804">Transcription</keyword>
<dbReference type="InterPro" id="IPR029016">
    <property type="entry name" value="GAF-like_dom_sf"/>
</dbReference>
<accession>A0A1H6DPG8</accession>
<keyword evidence="1" id="KW-0805">Transcription regulation</keyword>
<proteinExistence type="predicted"/>
<reference evidence="5 6" key="1">
    <citation type="submission" date="2016-10" db="EMBL/GenBank/DDBJ databases">
        <authorList>
            <person name="de Groot N.N."/>
        </authorList>
    </citation>
    <scope>NUCLEOTIDE SEQUENCE [LARGE SCALE GENOMIC DNA]</scope>
    <source>
        <strain evidence="5 6">CGMCC 4.2023</strain>
    </source>
</reference>
<dbReference type="OrthoDB" id="7466251at2"/>
<organism evidence="5 6">
    <name type="scientific">Actinacidiphila yanglinensis</name>
    <dbReference type="NCBI Taxonomy" id="310779"/>
    <lineage>
        <taxon>Bacteria</taxon>
        <taxon>Bacillati</taxon>
        <taxon>Actinomycetota</taxon>
        <taxon>Actinomycetes</taxon>
        <taxon>Kitasatosporales</taxon>
        <taxon>Streptomycetaceae</taxon>
        <taxon>Actinacidiphila</taxon>
    </lineage>
</organism>
<evidence type="ECO:0000256" key="3">
    <source>
        <dbReference type="SAM" id="MobiDB-lite"/>
    </source>
</evidence>